<evidence type="ECO:0000313" key="8">
    <source>
        <dbReference type="Proteomes" id="UP000694569"/>
    </source>
</evidence>
<dbReference type="Gene3D" id="3.30.420.10">
    <property type="entry name" value="Ribonuclease H-like superfamily/Ribonuclease H"/>
    <property type="match status" value="1"/>
</dbReference>
<dbReference type="InterPro" id="IPR012337">
    <property type="entry name" value="RNaseH-like_sf"/>
</dbReference>
<dbReference type="PANTHER" id="PTHR37984:SF15">
    <property type="entry name" value="INTEGRASE CATALYTIC DOMAIN-CONTAINING PROTEIN"/>
    <property type="match status" value="1"/>
</dbReference>
<proteinExistence type="inferred from homology"/>
<keyword evidence="8" id="KW-1185">Reference proteome</keyword>
<dbReference type="PROSITE" id="PS50994">
    <property type="entry name" value="INTEGRASE"/>
    <property type="match status" value="1"/>
</dbReference>
<dbReference type="InterPro" id="IPR036397">
    <property type="entry name" value="RNaseH_sf"/>
</dbReference>
<dbReference type="GO" id="GO:0004523">
    <property type="term" value="F:RNA-DNA hybrid ribonuclease activity"/>
    <property type="evidence" value="ECO:0007669"/>
    <property type="project" value="UniProtKB-EC"/>
</dbReference>
<dbReference type="Pfam" id="PF17921">
    <property type="entry name" value="Integrase_H2C2"/>
    <property type="match status" value="1"/>
</dbReference>
<dbReference type="PROSITE" id="PS50878">
    <property type="entry name" value="RT_POL"/>
    <property type="match status" value="1"/>
</dbReference>
<dbReference type="InterPro" id="IPR041588">
    <property type="entry name" value="Integrase_H2C2"/>
</dbReference>
<dbReference type="Gene3D" id="1.10.340.70">
    <property type="match status" value="1"/>
</dbReference>
<dbReference type="FunFam" id="3.30.420.10:FF:000269">
    <property type="entry name" value="Uncharacterized protein"/>
    <property type="match status" value="1"/>
</dbReference>
<protein>
    <recommendedName>
        <fullName evidence="3">Gypsy retrotransposon integrase-like protein 1</fullName>
        <ecNumber evidence="2">3.1.26.4</ecNumber>
    </recommendedName>
</protein>
<dbReference type="PANTHER" id="PTHR37984">
    <property type="entry name" value="PROTEIN CBG26694"/>
    <property type="match status" value="1"/>
</dbReference>
<feature type="region of interest" description="Disordered" evidence="4">
    <location>
        <begin position="1149"/>
        <end position="1179"/>
    </location>
</feature>
<dbReference type="Pfam" id="PF00078">
    <property type="entry name" value="RVT_1"/>
    <property type="match status" value="1"/>
</dbReference>
<feature type="compositionally biased region" description="Basic and acidic residues" evidence="4">
    <location>
        <begin position="1367"/>
        <end position="1383"/>
    </location>
</feature>
<feature type="compositionally biased region" description="Basic and acidic residues" evidence="4">
    <location>
        <begin position="1272"/>
        <end position="1290"/>
    </location>
</feature>
<dbReference type="SUPFAM" id="SSF56672">
    <property type="entry name" value="DNA/RNA polymerases"/>
    <property type="match status" value="1"/>
</dbReference>
<dbReference type="Pfam" id="PF00665">
    <property type="entry name" value="rve"/>
    <property type="match status" value="1"/>
</dbReference>
<dbReference type="InterPro" id="IPR050951">
    <property type="entry name" value="Retrovirus_Pol_polyprotein"/>
</dbReference>
<evidence type="ECO:0000313" key="7">
    <source>
        <dbReference type="Ensembl" id="ENSLLEP00000019427.1"/>
    </source>
</evidence>
<dbReference type="Proteomes" id="UP000694569">
    <property type="component" value="Unplaced"/>
</dbReference>
<feature type="compositionally biased region" description="Polar residues" evidence="4">
    <location>
        <begin position="1194"/>
        <end position="1206"/>
    </location>
</feature>
<evidence type="ECO:0000259" key="6">
    <source>
        <dbReference type="PROSITE" id="PS50994"/>
    </source>
</evidence>
<feature type="region of interest" description="Disordered" evidence="4">
    <location>
        <begin position="1194"/>
        <end position="1329"/>
    </location>
</feature>
<reference evidence="7" key="2">
    <citation type="submission" date="2025-09" db="UniProtKB">
        <authorList>
            <consortium name="Ensembl"/>
        </authorList>
    </citation>
    <scope>IDENTIFICATION</scope>
</reference>
<feature type="domain" description="Integrase catalytic" evidence="6">
    <location>
        <begin position="853"/>
        <end position="1011"/>
    </location>
</feature>
<dbReference type="InterPro" id="IPR043128">
    <property type="entry name" value="Rev_trsase/Diguanyl_cyclase"/>
</dbReference>
<feature type="region of interest" description="Disordered" evidence="4">
    <location>
        <begin position="1341"/>
        <end position="1399"/>
    </location>
</feature>
<organism evidence="7 8">
    <name type="scientific">Leptobrachium leishanense</name>
    <name type="common">Leishan spiny toad</name>
    <dbReference type="NCBI Taxonomy" id="445787"/>
    <lineage>
        <taxon>Eukaryota</taxon>
        <taxon>Metazoa</taxon>
        <taxon>Chordata</taxon>
        <taxon>Craniata</taxon>
        <taxon>Vertebrata</taxon>
        <taxon>Euteleostomi</taxon>
        <taxon>Amphibia</taxon>
        <taxon>Batrachia</taxon>
        <taxon>Anura</taxon>
        <taxon>Pelobatoidea</taxon>
        <taxon>Megophryidae</taxon>
        <taxon>Leptobrachium</taxon>
    </lineage>
</organism>
<dbReference type="Gene3D" id="3.10.10.10">
    <property type="entry name" value="HIV Type 1 Reverse Transcriptase, subunit A, domain 1"/>
    <property type="match status" value="1"/>
</dbReference>
<dbReference type="InterPro" id="IPR001584">
    <property type="entry name" value="Integrase_cat-core"/>
</dbReference>
<dbReference type="GeneTree" id="ENSGT01100000263500"/>
<dbReference type="Pfam" id="PF17919">
    <property type="entry name" value="RT_RNaseH_2"/>
    <property type="match status" value="1"/>
</dbReference>
<name>A0A8C5MTE9_9ANUR</name>
<dbReference type="CDD" id="cd01647">
    <property type="entry name" value="RT_LTR"/>
    <property type="match status" value="1"/>
</dbReference>
<evidence type="ECO:0000256" key="2">
    <source>
        <dbReference type="ARBA" id="ARBA00012180"/>
    </source>
</evidence>
<dbReference type="SUPFAM" id="SSF53098">
    <property type="entry name" value="Ribonuclease H-like"/>
    <property type="match status" value="1"/>
</dbReference>
<evidence type="ECO:0000256" key="3">
    <source>
        <dbReference type="ARBA" id="ARBA00039658"/>
    </source>
</evidence>
<dbReference type="GO" id="GO:0003676">
    <property type="term" value="F:nucleic acid binding"/>
    <property type="evidence" value="ECO:0007669"/>
    <property type="project" value="InterPro"/>
</dbReference>
<dbReference type="Gene3D" id="3.30.70.270">
    <property type="match status" value="2"/>
</dbReference>
<feature type="region of interest" description="Disordered" evidence="4">
    <location>
        <begin position="476"/>
        <end position="497"/>
    </location>
</feature>
<feature type="compositionally biased region" description="Gly residues" evidence="4">
    <location>
        <begin position="1240"/>
        <end position="1250"/>
    </location>
</feature>
<evidence type="ECO:0000259" key="5">
    <source>
        <dbReference type="PROSITE" id="PS50878"/>
    </source>
</evidence>
<dbReference type="OrthoDB" id="6382106at2759"/>
<reference evidence="7" key="1">
    <citation type="submission" date="2025-08" db="UniProtKB">
        <authorList>
            <consortium name="Ensembl"/>
        </authorList>
    </citation>
    <scope>IDENTIFICATION</scope>
</reference>
<evidence type="ECO:0000256" key="1">
    <source>
        <dbReference type="ARBA" id="ARBA00010879"/>
    </source>
</evidence>
<dbReference type="InterPro" id="IPR043502">
    <property type="entry name" value="DNA/RNA_pol_sf"/>
</dbReference>
<sequence length="1531" mass="171369">MIVGTNTDLVRRLLTPLTLEEGPIGELHPLLRPVYNKMIEEQQAPTEVGRVWRLRGPRKVLQVGEVARLQVSVRTNGLPTGPYVLLETDPIKGGEVGLEIVPEVIPTKMLQQTSGRVSVDVCNVSTSPVVLKARTPIGQVASAKPLLPNPSGGSEGGQDIPEENFFPKNAPISEEWKRRLQAQVLKWKELFSRDEFDVGLAKSTEHRIRLHEDKPFRERSRRVPLGDLDDLREQLNELQRTKVIKESRSPYASPIVLVRKKNGSIRLCIDYRTLNQRTIPDQYATPRIEDALQCLSGAKWFSVLDLRSGYHQIPMHPDDREKTAFICPLGFFEFNRMPQGLTGAPATFQRLMEKTVGDMNLIEVLVYLDDIIVFGKTLEEHEQRLEKVLKRLHEEGLKLSLEKCQFCLPSVTYLGHVVSAEGVSTDPRKLEAVTSWPRPRTVTEVRSFLGFCSYYRRFVEGFAKISKPLNELLQNKETQVESKAPSQGTPAFGQRKAKESVQEEWTEGCEDSFRKLKESLTRAPVLAYADPKKPYELHVDASREGLGGVLYQEHDDLLRPVAYVSRSLTPSERNYPTHKLEFLALKWAVVDKLKDYLYGAEFVIKTDNNPLTYILTTAKLDATGHRWLAALSGFQFSLKYRPGVNNRDADALSRRPHHTEWTQLTPDGVQAVCRGVERGGGVAGAEAIGIRAGAVPELYCNLTQLKDTDLPALSRKDLRGDQAEDPLIALVGKALKEDKRELLQTSRLEGAQLAYREWERLTIQEGVVYRRAPSSDHEEVTQLFLPEKHREKVLESLHDNHGHLGVEKTFKLVRDRFYWPGMKAEVEGYCRSCLRCIQRKTLPARAAPMGHLQSQGPMDLVCIDFLCLEPDTSGQGNILVVTDHFTRYAQAFPTKDQRAHTVAKVLMENFFVHYGLPKRIHSDQGRDFEGRLVGQLLHSLGIQKTRTTPYHPQGDALPERFNRTLLNMLGTLSVREKQSWSRQVATLVHAYNSTKNDSTGYSPYRLMFGREARLPVDLAFGVAPDGTSGSSHKGYVDRLRKNLASAFEHARQTSGSRELRNKKNYDLRVRLHDLQPGDRVLLKNLGVAARHKLADRWSSQIYLICKQLPGLPVYQIRPEGRAGPLKNWHRNHLLPLGEAVRIPIGEQALAPSLPGPCPAPRTRSQQARGADAGEDDSDEGSLCLEWIWPSSPLATEDSTSSLTISKTAEVPNWDETPPPTLPLGTLPPHHWPSQAWEVGTGEGDSGGGSGRQAQGLSQEPDGTRWVWGTRESNLRPEAPEFRLEDTRVEVDSPEEEDVRSEHDSMPSLEGSYEDEEEVTTCGDQPGEFHEVGREDTFESVEGLLNGGSTEPGGSIEGVGTPPSVEGLSDRRSTEPRGSTRGEETLTPSEGLPDQELVMPKRSVRPPRRLTYDSSGRCTEEAVTTVTRVPKVSAMLVEAIELLERLEKVYVKLGYVKEGSVTSTHVRTHTHAAPPWRDPRILEGGECSADGLHLPACLAPGDAGSVQGKPQRPAQGAGSRRESRFFWREFFF</sequence>
<feature type="domain" description="Reverse transcriptase" evidence="5">
    <location>
        <begin position="239"/>
        <end position="418"/>
    </location>
</feature>
<accession>A0A8C5MTE9</accession>
<dbReference type="GO" id="GO:0015074">
    <property type="term" value="P:DNA integration"/>
    <property type="evidence" value="ECO:0007669"/>
    <property type="project" value="InterPro"/>
</dbReference>
<feature type="region of interest" description="Disordered" evidence="4">
    <location>
        <begin position="1500"/>
        <end position="1519"/>
    </location>
</feature>
<dbReference type="InterPro" id="IPR041577">
    <property type="entry name" value="RT_RNaseH_2"/>
</dbReference>
<comment type="similarity">
    <text evidence="1">Belongs to the beta type-B retroviral polymerase family. HERV class-II K(HML-2) pol subfamily.</text>
</comment>
<evidence type="ECO:0000256" key="4">
    <source>
        <dbReference type="SAM" id="MobiDB-lite"/>
    </source>
</evidence>
<dbReference type="FunFam" id="1.10.340.70:FF:000001">
    <property type="entry name" value="Retrovirus-related Pol polyprotein from transposon gypsy-like Protein"/>
    <property type="match status" value="1"/>
</dbReference>
<dbReference type="FunFam" id="3.10.20.370:FF:000001">
    <property type="entry name" value="Retrovirus-related Pol polyprotein from transposon 17.6-like protein"/>
    <property type="match status" value="1"/>
</dbReference>
<dbReference type="FunFam" id="3.10.10.10:FF:000004">
    <property type="entry name" value="Uncharacterized protein"/>
    <property type="match status" value="1"/>
</dbReference>
<dbReference type="FunFam" id="3.30.70.270:FF:000026">
    <property type="entry name" value="Transposon Ty3-G Gag-Pol polyprotein"/>
    <property type="match status" value="1"/>
</dbReference>
<dbReference type="Ensembl" id="ENSLLET00000020194.1">
    <property type="protein sequence ID" value="ENSLLEP00000019427.1"/>
    <property type="gene ID" value="ENSLLEG00000012313.1"/>
</dbReference>
<dbReference type="EC" id="3.1.26.4" evidence="2"/>
<dbReference type="InterPro" id="IPR000477">
    <property type="entry name" value="RT_dom"/>
</dbReference>
<dbReference type="CDD" id="cd09274">
    <property type="entry name" value="RNase_HI_RT_Ty3"/>
    <property type="match status" value="1"/>
</dbReference>